<comment type="caution">
    <text evidence="2">The sequence shown here is derived from an EMBL/GenBank/DDBJ whole genome shotgun (WGS) entry which is preliminary data.</text>
</comment>
<dbReference type="EMBL" id="VSRR010005943">
    <property type="protein sequence ID" value="MPC43685.1"/>
    <property type="molecule type" value="Genomic_DNA"/>
</dbReference>
<evidence type="ECO:0000313" key="3">
    <source>
        <dbReference type="Proteomes" id="UP000324222"/>
    </source>
</evidence>
<dbReference type="Proteomes" id="UP000324222">
    <property type="component" value="Unassembled WGS sequence"/>
</dbReference>
<feature type="region of interest" description="Disordered" evidence="1">
    <location>
        <begin position="95"/>
        <end position="118"/>
    </location>
</feature>
<evidence type="ECO:0000256" key="1">
    <source>
        <dbReference type="SAM" id="MobiDB-lite"/>
    </source>
</evidence>
<protein>
    <submittedName>
        <fullName evidence="2">Uncharacterized protein</fullName>
    </submittedName>
</protein>
<gene>
    <name evidence="2" type="ORF">E2C01_037336</name>
</gene>
<name>A0A5B7FDW8_PORTR</name>
<reference evidence="2 3" key="1">
    <citation type="submission" date="2019-05" db="EMBL/GenBank/DDBJ databases">
        <title>Another draft genome of Portunus trituberculatus and its Hox gene families provides insights of decapod evolution.</title>
        <authorList>
            <person name="Jeong J.-H."/>
            <person name="Song I."/>
            <person name="Kim S."/>
            <person name="Choi T."/>
            <person name="Kim D."/>
            <person name="Ryu S."/>
            <person name="Kim W."/>
        </authorList>
    </citation>
    <scope>NUCLEOTIDE SEQUENCE [LARGE SCALE GENOMIC DNA]</scope>
    <source>
        <tissue evidence="2">Muscle</tissue>
    </source>
</reference>
<proteinExistence type="predicted"/>
<organism evidence="2 3">
    <name type="scientific">Portunus trituberculatus</name>
    <name type="common">Swimming crab</name>
    <name type="synonym">Neptunus trituberculatus</name>
    <dbReference type="NCBI Taxonomy" id="210409"/>
    <lineage>
        <taxon>Eukaryota</taxon>
        <taxon>Metazoa</taxon>
        <taxon>Ecdysozoa</taxon>
        <taxon>Arthropoda</taxon>
        <taxon>Crustacea</taxon>
        <taxon>Multicrustacea</taxon>
        <taxon>Malacostraca</taxon>
        <taxon>Eumalacostraca</taxon>
        <taxon>Eucarida</taxon>
        <taxon>Decapoda</taxon>
        <taxon>Pleocyemata</taxon>
        <taxon>Brachyura</taxon>
        <taxon>Eubrachyura</taxon>
        <taxon>Portunoidea</taxon>
        <taxon>Portunidae</taxon>
        <taxon>Portuninae</taxon>
        <taxon>Portunus</taxon>
    </lineage>
</organism>
<accession>A0A5B7FDW8</accession>
<dbReference type="AlphaFoldDB" id="A0A5B7FDW8"/>
<sequence length="118" mass="12960">MQQFTARATQLKGQYSRGRLRSVSAALASRFLFRLICACFSNLPSENSERRGGRQTYSNMPIHVPFTSQVSHRRGDGLQWGVGMAMYLGSLAKKAGADPSGATAETHMGVPERTTHRT</sequence>
<keyword evidence="3" id="KW-1185">Reference proteome</keyword>
<evidence type="ECO:0000313" key="2">
    <source>
        <dbReference type="EMBL" id="MPC43685.1"/>
    </source>
</evidence>